<dbReference type="EMBL" id="KN730686">
    <property type="protein sequence ID" value="KIH60734.1"/>
    <property type="molecule type" value="Genomic_DNA"/>
</dbReference>
<evidence type="ECO:0000313" key="2">
    <source>
        <dbReference type="EMBL" id="KIH60734.1"/>
    </source>
</evidence>
<protein>
    <submittedName>
        <fullName evidence="2">Uncharacterized protein</fullName>
    </submittedName>
</protein>
<reference evidence="2 3" key="1">
    <citation type="submission" date="2013-12" db="EMBL/GenBank/DDBJ databases">
        <title>Draft genome of the parsitic nematode Ancylostoma duodenale.</title>
        <authorList>
            <person name="Mitreva M."/>
        </authorList>
    </citation>
    <scope>NUCLEOTIDE SEQUENCE [LARGE SCALE GENOMIC DNA]</scope>
    <source>
        <strain evidence="2 3">Zhejiang</strain>
    </source>
</reference>
<keyword evidence="3" id="KW-1185">Reference proteome</keyword>
<sequence length="275" mass="29973">MAEISYDLFQNQDISSMGLWLYGYTEKFTSLDESLDNMRCSYELFINDLYDIEYNNRGGKPLSTAKAIETLNNLEDGQNRVNCLIFFSAQENTAKLPRLDPDKSKFKIDTIVGVGFSGTNLHKVVTPQGVAVSVPYSYSERDVERVVAAVLGRIPTVSTTTQEPTTTEPEEVVTSETTVTTPSTTSTSEVTSTTVTETPTTTPTTEVTSTTTPAQSTTTSTAEVTVTSTVQTSETATSETTVTASTSTTQVVGPHQLSFPCETSFWVRSKLKRVN</sequence>
<feature type="region of interest" description="Disordered" evidence="1">
    <location>
        <begin position="158"/>
        <end position="219"/>
    </location>
</feature>
<organism evidence="2 3">
    <name type="scientific">Ancylostoma duodenale</name>
    <dbReference type="NCBI Taxonomy" id="51022"/>
    <lineage>
        <taxon>Eukaryota</taxon>
        <taxon>Metazoa</taxon>
        <taxon>Ecdysozoa</taxon>
        <taxon>Nematoda</taxon>
        <taxon>Chromadorea</taxon>
        <taxon>Rhabditida</taxon>
        <taxon>Rhabditina</taxon>
        <taxon>Rhabditomorpha</taxon>
        <taxon>Strongyloidea</taxon>
        <taxon>Ancylostomatidae</taxon>
        <taxon>Ancylostomatinae</taxon>
        <taxon>Ancylostoma</taxon>
    </lineage>
</organism>
<dbReference type="OrthoDB" id="5855348at2759"/>
<feature type="compositionally biased region" description="Low complexity" evidence="1">
    <location>
        <begin position="174"/>
        <end position="219"/>
    </location>
</feature>
<feature type="compositionally biased region" description="Low complexity" evidence="1">
    <location>
        <begin position="158"/>
        <end position="167"/>
    </location>
</feature>
<dbReference type="Proteomes" id="UP000054047">
    <property type="component" value="Unassembled WGS sequence"/>
</dbReference>
<gene>
    <name evidence="2" type="ORF">ANCDUO_09003</name>
</gene>
<proteinExistence type="predicted"/>
<dbReference type="AlphaFoldDB" id="A0A0C2GNS0"/>
<evidence type="ECO:0000256" key="1">
    <source>
        <dbReference type="SAM" id="MobiDB-lite"/>
    </source>
</evidence>
<name>A0A0C2GNS0_9BILA</name>
<accession>A0A0C2GNS0</accession>
<evidence type="ECO:0000313" key="3">
    <source>
        <dbReference type="Proteomes" id="UP000054047"/>
    </source>
</evidence>